<protein>
    <submittedName>
        <fullName evidence="1">Uncharacterized protein</fullName>
    </submittedName>
</protein>
<dbReference type="Gramene" id="KQK95477">
    <property type="protein sequence ID" value="KQK95477"/>
    <property type="gene ID" value="SETIT_028583mg"/>
</dbReference>
<dbReference type="InParanoid" id="K3ZPQ3"/>
<name>K3ZPQ3_SETIT</name>
<evidence type="ECO:0000313" key="1">
    <source>
        <dbReference type="EnsemblPlants" id="KQK95477"/>
    </source>
</evidence>
<reference evidence="2" key="1">
    <citation type="journal article" date="2012" name="Nat. Biotechnol.">
        <title>Reference genome sequence of the model plant Setaria.</title>
        <authorList>
            <person name="Bennetzen J.L."/>
            <person name="Schmutz J."/>
            <person name="Wang H."/>
            <person name="Percifield R."/>
            <person name="Hawkins J."/>
            <person name="Pontaroli A.C."/>
            <person name="Estep M."/>
            <person name="Feng L."/>
            <person name="Vaughn J.N."/>
            <person name="Grimwood J."/>
            <person name="Jenkins J."/>
            <person name="Barry K."/>
            <person name="Lindquist E."/>
            <person name="Hellsten U."/>
            <person name="Deshpande S."/>
            <person name="Wang X."/>
            <person name="Wu X."/>
            <person name="Mitros T."/>
            <person name="Triplett J."/>
            <person name="Yang X."/>
            <person name="Ye C.Y."/>
            <person name="Mauro-Herrera M."/>
            <person name="Wang L."/>
            <person name="Li P."/>
            <person name="Sharma M."/>
            <person name="Sharma R."/>
            <person name="Ronald P.C."/>
            <person name="Panaud O."/>
            <person name="Kellogg E.A."/>
            <person name="Brutnell T.P."/>
            <person name="Doust A.N."/>
            <person name="Tuskan G.A."/>
            <person name="Rokhsar D."/>
            <person name="Devos K.M."/>
        </authorList>
    </citation>
    <scope>NUCLEOTIDE SEQUENCE [LARGE SCALE GENOMIC DNA]</scope>
    <source>
        <strain evidence="2">cv. Yugu1</strain>
    </source>
</reference>
<dbReference type="EnsemblPlants" id="KQK95477">
    <property type="protein sequence ID" value="KQK95477"/>
    <property type="gene ID" value="SETIT_028583mg"/>
</dbReference>
<dbReference type="EMBL" id="AGNK02005168">
    <property type="status" value="NOT_ANNOTATED_CDS"/>
    <property type="molecule type" value="Genomic_DNA"/>
</dbReference>
<proteinExistence type="predicted"/>
<reference evidence="1" key="2">
    <citation type="submission" date="2018-08" db="UniProtKB">
        <authorList>
            <consortium name="EnsemblPlants"/>
        </authorList>
    </citation>
    <scope>IDENTIFICATION</scope>
    <source>
        <strain evidence="1">Yugu1</strain>
    </source>
</reference>
<sequence length="52" mass="5558">MRDPPCLPSEKPCQLQGGVKPDVLAHLRQPQGVRGNAYQVACEANLTGTAEI</sequence>
<organism evidence="1 2">
    <name type="scientific">Setaria italica</name>
    <name type="common">Foxtail millet</name>
    <name type="synonym">Panicum italicum</name>
    <dbReference type="NCBI Taxonomy" id="4555"/>
    <lineage>
        <taxon>Eukaryota</taxon>
        <taxon>Viridiplantae</taxon>
        <taxon>Streptophyta</taxon>
        <taxon>Embryophyta</taxon>
        <taxon>Tracheophyta</taxon>
        <taxon>Spermatophyta</taxon>
        <taxon>Magnoliopsida</taxon>
        <taxon>Liliopsida</taxon>
        <taxon>Poales</taxon>
        <taxon>Poaceae</taxon>
        <taxon>PACMAD clade</taxon>
        <taxon>Panicoideae</taxon>
        <taxon>Panicodae</taxon>
        <taxon>Paniceae</taxon>
        <taxon>Cenchrinae</taxon>
        <taxon>Setaria</taxon>
    </lineage>
</organism>
<dbReference type="Proteomes" id="UP000004995">
    <property type="component" value="Unassembled WGS sequence"/>
</dbReference>
<keyword evidence="2" id="KW-1185">Reference proteome</keyword>
<dbReference type="HOGENOM" id="CLU_3090914_0_0_1"/>
<dbReference type="AlphaFoldDB" id="K3ZPQ3"/>
<accession>K3ZPQ3</accession>
<evidence type="ECO:0000313" key="2">
    <source>
        <dbReference type="Proteomes" id="UP000004995"/>
    </source>
</evidence>